<dbReference type="Proteomes" id="UP000295416">
    <property type="component" value="Unassembled WGS sequence"/>
</dbReference>
<dbReference type="GO" id="GO:0005886">
    <property type="term" value="C:plasma membrane"/>
    <property type="evidence" value="ECO:0007669"/>
    <property type="project" value="UniProtKB-SubCell"/>
</dbReference>
<dbReference type="PANTHER" id="PTHR37305">
    <property type="entry name" value="INTEGRAL MEMBRANE PROTEIN-RELATED"/>
    <property type="match status" value="1"/>
</dbReference>
<keyword evidence="1" id="KW-0472">Membrane</keyword>
<evidence type="ECO:0000256" key="1">
    <source>
        <dbReference type="SAM" id="Phobius"/>
    </source>
</evidence>
<evidence type="ECO:0000313" key="2">
    <source>
        <dbReference type="EMBL" id="TCP29784.1"/>
    </source>
</evidence>
<organism evidence="2 3">
    <name type="scientific">Scopulibacillus darangshiensis</name>
    <dbReference type="NCBI Taxonomy" id="442528"/>
    <lineage>
        <taxon>Bacteria</taxon>
        <taxon>Bacillati</taxon>
        <taxon>Bacillota</taxon>
        <taxon>Bacilli</taxon>
        <taxon>Bacillales</taxon>
        <taxon>Sporolactobacillaceae</taxon>
        <taxon>Scopulibacillus</taxon>
    </lineage>
</organism>
<feature type="transmembrane region" description="Helical" evidence="1">
    <location>
        <begin position="239"/>
        <end position="261"/>
    </location>
</feature>
<sequence length="268" mass="29228">MNLTLFNAMLKANSRMISGFLGGSVCYLALVVWIYPSIADSKGLNDMIQSMPQSVQQAFGMQGGINSLVDYLASEFYGLLFLIILMIYAVSTATQLIARLVDRGAMAYMLSTPVSRFKVAFTQTMVMLCGMVAIILVTTLAGLVLSDWIVPDAKLKTDVFIQLNVMLFLLFAVISGYSFLFSCLFNDEKRALGVSAGLTILFFAMNLAGKLSPDINWLKKLSLFTAFDPQAIVKGDENLFLTGSLLGIGAIILFVAAMAIFSRKDLPL</sequence>
<reference evidence="2 3" key="1">
    <citation type="submission" date="2019-03" db="EMBL/GenBank/DDBJ databases">
        <title>Genomic Encyclopedia of Type Strains, Phase IV (KMG-IV): sequencing the most valuable type-strain genomes for metagenomic binning, comparative biology and taxonomic classification.</title>
        <authorList>
            <person name="Goeker M."/>
        </authorList>
    </citation>
    <scope>NUCLEOTIDE SEQUENCE [LARGE SCALE GENOMIC DNA]</scope>
    <source>
        <strain evidence="2 3">DSM 19377</strain>
    </source>
</reference>
<dbReference type="EMBL" id="SLXK01000008">
    <property type="protein sequence ID" value="TCP29784.1"/>
    <property type="molecule type" value="Genomic_DNA"/>
</dbReference>
<accession>A0A4R2P6K0</accession>
<keyword evidence="1" id="KW-1133">Transmembrane helix</keyword>
<dbReference type="Pfam" id="PF12679">
    <property type="entry name" value="ABC2_membrane_2"/>
    <property type="match status" value="1"/>
</dbReference>
<dbReference type="RefSeq" id="WP_132745371.1">
    <property type="nucleotide sequence ID" value="NZ_SLXK01000008.1"/>
</dbReference>
<dbReference type="GO" id="GO:0140359">
    <property type="term" value="F:ABC-type transporter activity"/>
    <property type="evidence" value="ECO:0007669"/>
    <property type="project" value="InterPro"/>
</dbReference>
<keyword evidence="1" id="KW-0812">Transmembrane</keyword>
<name>A0A4R2P6K0_9BACL</name>
<feature type="transmembrane region" description="Helical" evidence="1">
    <location>
        <begin position="191"/>
        <end position="209"/>
    </location>
</feature>
<proteinExistence type="predicted"/>
<feature type="transmembrane region" description="Helical" evidence="1">
    <location>
        <begin position="76"/>
        <end position="98"/>
    </location>
</feature>
<dbReference type="OrthoDB" id="66636at2"/>
<evidence type="ECO:0000313" key="3">
    <source>
        <dbReference type="Proteomes" id="UP000295416"/>
    </source>
</evidence>
<dbReference type="AlphaFoldDB" id="A0A4R2P6K0"/>
<comment type="caution">
    <text evidence="2">The sequence shown here is derived from an EMBL/GenBank/DDBJ whole genome shotgun (WGS) entry which is preliminary data.</text>
</comment>
<feature type="transmembrane region" description="Helical" evidence="1">
    <location>
        <begin position="119"/>
        <end position="145"/>
    </location>
</feature>
<gene>
    <name evidence="2" type="ORF">EV207_10876</name>
</gene>
<feature type="transmembrane region" description="Helical" evidence="1">
    <location>
        <begin position="165"/>
        <end position="184"/>
    </location>
</feature>
<feature type="transmembrane region" description="Helical" evidence="1">
    <location>
        <begin position="16"/>
        <end position="35"/>
    </location>
</feature>
<dbReference type="PANTHER" id="PTHR37305:SF2">
    <property type="entry name" value="BACITRACIN TRANSPORT PERMEASE PROTEIN BCRB"/>
    <property type="match status" value="1"/>
</dbReference>
<protein>
    <submittedName>
        <fullName evidence="2">ABC-2 type transport system permease protein</fullName>
    </submittedName>
</protein>
<keyword evidence="3" id="KW-1185">Reference proteome</keyword>